<dbReference type="InterPro" id="IPR000623">
    <property type="entry name" value="Shikimate_kinase/TSH1"/>
</dbReference>
<evidence type="ECO:0000256" key="9">
    <source>
        <dbReference type="ARBA" id="ARBA00023141"/>
    </source>
</evidence>
<protein>
    <recommendedName>
        <fullName evidence="3 11">Shikimate kinase</fullName>
        <shortName evidence="11">SK</shortName>
        <ecNumber evidence="3 11">2.7.1.71</ecNumber>
    </recommendedName>
</protein>
<reference evidence="12 13" key="1">
    <citation type="submission" date="2017-08" db="EMBL/GenBank/DDBJ databases">
        <title>Infants hospitalized years apart are colonized by the same room-sourced microbial strains.</title>
        <authorList>
            <person name="Brooks B."/>
            <person name="Olm M.R."/>
            <person name="Firek B.A."/>
            <person name="Baker R."/>
            <person name="Thomas B.C."/>
            <person name="Morowitz M.J."/>
            <person name="Banfield J.F."/>
        </authorList>
    </citation>
    <scope>NUCLEOTIDE SEQUENCE [LARGE SCALE GENOMIC DNA]</scope>
    <source>
        <strain evidence="12">S2_005_002_R2_29</strain>
    </source>
</reference>
<feature type="binding site" evidence="11">
    <location>
        <position position="148"/>
    </location>
    <ligand>
        <name>substrate</name>
    </ligand>
</feature>
<evidence type="ECO:0000256" key="5">
    <source>
        <dbReference type="ARBA" id="ARBA00022679"/>
    </source>
</evidence>
<comment type="function">
    <text evidence="11">Catalyzes the specific phosphorylation of the 3-hydroxyl group of shikimic acid using ATP as a cosubstrate.</text>
</comment>
<comment type="subcellular location">
    <subcellularLocation>
        <location evidence="11">Cytoplasm</location>
    </subcellularLocation>
</comment>
<dbReference type="Gene3D" id="3.40.50.300">
    <property type="entry name" value="P-loop containing nucleotide triphosphate hydrolases"/>
    <property type="match status" value="1"/>
</dbReference>
<keyword evidence="11" id="KW-0460">Magnesium</keyword>
<dbReference type="InterPro" id="IPR023000">
    <property type="entry name" value="Shikimate_kinase_CS"/>
</dbReference>
<dbReference type="InterPro" id="IPR031322">
    <property type="entry name" value="Shikimate/glucono_kinase"/>
</dbReference>
<dbReference type="PRINTS" id="PR01100">
    <property type="entry name" value="SHIKIMTKNASE"/>
</dbReference>
<dbReference type="NCBIfam" id="NF010552">
    <property type="entry name" value="PRK13946.1"/>
    <property type="match status" value="1"/>
</dbReference>
<keyword evidence="5 11" id="KW-0808">Transferase</keyword>
<keyword evidence="11" id="KW-0963">Cytoplasm</keyword>
<dbReference type="PANTHER" id="PTHR21087">
    <property type="entry name" value="SHIKIMATE KINASE"/>
    <property type="match status" value="1"/>
</dbReference>
<dbReference type="UniPathway" id="UPA00053">
    <property type="reaction ID" value="UER00088"/>
</dbReference>
<dbReference type="SUPFAM" id="SSF52540">
    <property type="entry name" value="P-loop containing nucleoside triphosphate hydrolases"/>
    <property type="match status" value="1"/>
</dbReference>
<dbReference type="PANTHER" id="PTHR21087:SF16">
    <property type="entry name" value="SHIKIMATE KINASE 1, CHLOROPLASTIC"/>
    <property type="match status" value="1"/>
</dbReference>
<sequence length="186" mass="20519">MSGEIRIIEANLQKPIVMVGLMGAGKTKIGGLLAEALAIPFIDADAEIEKAAGCTIAEMFDRHGEPAFRDLERKVIARLLSNELKVIAPGGGAMMNAETAKLFEEKALVIWLKADLDTLVERTGRNSKRPLLKNGDPREILQGLMEIRYPVYEHADLTVESSSAEPEVTLQRTIQMLEKHLEKTKV</sequence>
<dbReference type="Pfam" id="PF01202">
    <property type="entry name" value="SKI"/>
    <property type="match status" value="1"/>
</dbReference>
<evidence type="ECO:0000256" key="4">
    <source>
        <dbReference type="ARBA" id="ARBA00022605"/>
    </source>
</evidence>
<comment type="pathway">
    <text evidence="1 11">Metabolic intermediate biosynthesis; chorismate biosynthesis; chorismate from D-erythrose 4-phosphate and phosphoenolpyruvate: step 5/7.</text>
</comment>
<dbReference type="EMBL" id="QFQB01000095">
    <property type="protein sequence ID" value="PZQ44386.1"/>
    <property type="molecule type" value="Genomic_DNA"/>
</dbReference>
<dbReference type="InterPro" id="IPR027417">
    <property type="entry name" value="P-loop_NTPase"/>
</dbReference>
<dbReference type="GO" id="GO:0004765">
    <property type="term" value="F:shikimate kinase activity"/>
    <property type="evidence" value="ECO:0007669"/>
    <property type="project" value="UniProtKB-UniRule"/>
</dbReference>
<keyword evidence="4 11" id="KW-0028">Amino-acid biosynthesis</keyword>
<evidence type="ECO:0000313" key="13">
    <source>
        <dbReference type="Proteomes" id="UP000249417"/>
    </source>
</evidence>
<dbReference type="GO" id="GO:0009423">
    <property type="term" value="P:chorismate biosynthetic process"/>
    <property type="evidence" value="ECO:0007669"/>
    <property type="project" value="UniProtKB-UniRule"/>
</dbReference>
<proteinExistence type="inferred from homology"/>
<feature type="binding site" evidence="11">
    <location>
        <position position="27"/>
    </location>
    <ligand>
        <name>Mg(2+)</name>
        <dbReference type="ChEBI" id="CHEBI:18420"/>
    </ligand>
</feature>
<dbReference type="EC" id="2.7.1.71" evidence="3 11"/>
<comment type="cofactor">
    <cofactor evidence="11">
        <name>Mg(2+)</name>
        <dbReference type="ChEBI" id="CHEBI:18420"/>
    </cofactor>
    <text evidence="11">Binds 1 Mg(2+) ion per subunit.</text>
</comment>
<comment type="similarity">
    <text evidence="2 11">Belongs to the shikimate kinase family.</text>
</comment>
<gene>
    <name evidence="11" type="primary">aroK</name>
    <name evidence="12" type="ORF">DI551_10255</name>
</gene>
<comment type="caution">
    <text evidence="11">Lacks conserved residue(s) required for the propagation of feature annotation.</text>
</comment>
<keyword evidence="9 11" id="KW-0057">Aromatic amino acid biosynthesis</keyword>
<dbReference type="GO" id="GO:0005829">
    <property type="term" value="C:cytosol"/>
    <property type="evidence" value="ECO:0007669"/>
    <property type="project" value="TreeGrafter"/>
</dbReference>
<feature type="binding site" evidence="11">
    <location>
        <position position="129"/>
    </location>
    <ligand>
        <name>ATP</name>
        <dbReference type="ChEBI" id="CHEBI:30616"/>
    </ligand>
</feature>
<accession>A0A2W5MT38</accession>
<feature type="binding site" evidence="11">
    <location>
        <position position="45"/>
    </location>
    <ligand>
        <name>substrate</name>
    </ligand>
</feature>
<evidence type="ECO:0000256" key="10">
    <source>
        <dbReference type="ARBA" id="ARBA00048567"/>
    </source>
</evidence>
<name>A0A2W5MT38_9BACT</name>
<evidence type="ECO:0000256" key="1">
    <source>
        <dbReference type="ARBA" id="ARBA00004842"/>
    </source>
</evidence>
<evidence type="ECO:0000256" key="2">
    <source>
        <dbReference type="ARBA" id="ARBA00006997"/>
    </source>
</evidence>
<keyword evidence="6 11" id="KW-0547">Nucleotide-binding</keyword>
<comment type="catalytic activity">
    <reaction evidence="10 11">
        <text>shikimate + ATP = 3-phosphoshikimate + ADP + H(+)</text>
        <dbReference type="Rhea" id="RHEA:13121"/>
        <dbReference type="ChEBI" id="CHEBI:15378"/>
        <dbReference type="ChEBI" id="CHEBI:30616"/>
        <dbReference type="ChEBI" id="CHEBI:36208"/>
        <dbReference type="ChEBI" id="CHEBI:145989"/>
        <dbReference type="ChEBI" id="CHEBI:456216"/>
        <dbReference type="EC" id="2.7.1.71"/>
    </reaction>
</comment>
<dbReference type="GO" id="GO:0009073">
    <property type="term" value="P:aromatic amino acid family biosynthetic process"/>
    <property type="evidence" value="ECO:0007669"/>
    <property type="project" value="UniProtKB-KW"/>
</dbReference>
<dbReference type="PROSITE" id="PS01128">
    <property type="entry name" value="SHIKIMATE_KINASE"/>
    <property type="match status" value="1"/>
</dbReference>
<dbReference type="Proteomes" id="UP000249417">
    <property type="component" value="Unassembled WGS sequence"/>
</dbReference>
<comment type="subunit">
    <text evidence="11">Monomer.</text>
</comment>
<feature type="binding site" evidence="11">
    <location>
        <position position="69"/>
    </location>
    <ligand>
        <name>substrate</name>
    </ligand>
</feature>
<organism evidence="12 13">
    <name type="scientific">Micavibrio aeruginosavorus</name>
    <dbReference type="NCBI Taxonomy" id="349221"/>
    <lineage>
        <taxon>Bacteria</taxon>
        <taxon>Pseudomonadati</taxon>
        <taxon>Bdellovibrionota</taxon>
        <taxon>Bdellovibrionia</taxon>
        <taxon>Bdellovibrionales</taxon>
        <taxon>Pseudobdellovibrionaceae</taxon>
        <taxon>Micavibrio</taxon>
    </lineage>
</organism>
<dbReference type="GO" id="GO:0008652">
    <property type="term" value="P:amino acid biosynthetic process"/>
    <property type="evidence" value="ECO:0007669"/>
    <property type="project" value="UniProtKB-KW"/>
</dbReference>
<evidence type="ECO:0000256" key="3">
    <source>
        <dbReference type="ARBA" id="ARBA00012154"/>
    </source>
</evidence>
<comment type="caution">
    <text evidence="12">The sequence shown here is derived from an EMBL/GenBank/DDBJ whole genome shotgun (WGS) entry which is preliminary data.</text>
</comment>
<dbReference type="GO" id="GO:0005524">
    <property type="term" value="F:ATP binding"/>
    <property type="evidence" value="ECO:0007669"/>
    <property type="project" value="UniProtKB-UniRule"/>
</dbReference>
<dbReference type="AlphaFoldDB" id="A0A2W5MT38"/>
<evidence type="ECO:0000256" key="7">
    <source>
        <dbReference type="ARBA" id="ARBA00022777"/>
    </source>
</evidence>
<dbReference type="HAMAP" id="MF_00109">
    <property type="entry name" value="Shikimate_kinase"/>
    <property type="match status" value="1"/>
</dbReference>
<evidence type="ECO:0000256" key="8">
    <source>
        <dbReference type="ARBA" id="ARBA00022840"/>
    </source>
</evidence>
<keyword evidence="7 11" id="KW-0418">Kinase</keyword>
<feature type="binding site" evidence="11">
    <location>
        <position position="91"/>
    </location>
    <ligand>
        <name>substrate</name>
    </ligand>
</feature>
<evidence type="ECO:0000256" key="6">
    <source>
        <dbReference type="ARBA" id="ARBA00022741"/>
    </source>
</evidence>
<evidence type="ECO:0000256" key="11">
    <source>
        <dbReference type="HAMAP-Rule" id="MF_00109"/>
    </source>
</evidence>
<feature type="binding site" evidence="11">
    <location>
        <begin position="23"/>
        <end position="28"/>
    </location>
    <ligand>
        <name>ATP</name>
        <dbReference type="ChEBI" id="CHEBI:30616"/>
    </ligand>
</feature>
<keyword evidence="8 11" id="KW-0067">ATP-binding</keyword>
<dbReference type="GO" id="GO:0000287">
    <property type="term" value="F:magnesium ion binding"/>
    <property type="evidence" value="ECO:0007669"/>
    <property type="project" value="UniProtKB-UniRule"/>
</dbReference>
<dbReference type="CDD" id="cd00464">
    <property type="entry name" value="SK"/>
    <property type="match status" value="1"/>
</dbReference>
<evidence type="ECO:0000313" key="12">
    <source>
        <dbReference type="EMBL" id="PZQ44386.1"/>
    </source>
</evidence>
<keyword evidence="11" id="KW-0479">Metal-binding</keyword>